<dbReference type="SUPFAM" id="SSF53092">
    <property type="entry name" value="Creatinase/prolidase N-terminal domain"/>
    <property type="match status" value="1"/>
</dbReference>
<dbReference type="PROSITE" id="PS00491">
    <property type="entry name" value="PROLINE_PEPTIDASE"/>
    <property type="match status" value="1"/>
</dbReference>
<dbReference type="CDD" id="cd01087">
    <property type="entry name" value="Prolidase"/>
    <property type="match status" value="1"/>
</dbReference>
<comment type="caution">
    <text evidence="7">The sequence shown here is derived from an EMBL/GenBank/DDBJ whole genome shotgun (WGS) entry which is preliminary data.</text>
</comment>
<sequence>MMSSSAILRTSANRKAFREAFYAAAKLKGETFTHNTAYFIQGGDIKHRTNNNDVELSFRQESNFYYLSGCSEPGCALLMNPSISESVLFVPQYDDDYALWCGDYPVADDYKQKLGFSRVEYKSESAVASILKEWKIQKVYAFDQESKNSSLLNPKTLEPGVEIISDEISRTFYVLVKDLRLIKTQEEIEIMRRMCQISGAAHVKCMQRARPGINERELEAVFRYETMLNGGSIFQAYDPIIAGDDRGATLHYIRNDEIVHDGSLVLIDAGAETYGSLYASDITRVFPVNGKFSEKQRQIYQLVLDAQMQVLASMKPGVKWEDMHRLALRVMTKGLYELGILKVDGKQGDEAVEELVKHHAGSVFFPHGLGHALGLDVHDPPNRDGTFEKIDEPGIKNLRIRVTLQKGMVLTVEPGLYFNKRMIANALKDETLQKYLNPSVINDYMSVGGIRIEDDVAVTDDGIDNLCAGIPKTIEEVEKVMSKQ</sequence>
<organism evidence="7 8">
    <name type="scientific">Naegleria lovaniensis</name>
    <name type="common">Amoeba</name>
    <dbReference type="NCBI Taxonomy" id="51637"/>
    <lineage>
        <taxon>Eukaryota</taxon>
        <taxon>Discoba</taxon>
        <taxon>Heterolobosea</taxon>
        <taxon>Tetramitia</taxon>
        <taxon>Eutetramitia</taxon>
        <taxon>Vahlkampfiidae</taxon>
        <taxon>Naegleria</taxon>
    </lineage>
</organism>
<dbReference type="GeneID" id="68095610"/>
<reference evidence="7 8" key="1">
    <citation type="journal article" date="2018" name="BMC Genomics">
        <title>The genome of Naegleria lovaniensis, the basis for a comparative approach to unravel pathogenicity factors of the human pathogenic amoeba N. fowleri.</title>
        <authorList>
            <person name="Liechti N."/>
            <person name="Schurch N."/>
            <person name="Bruggmann R."/>
            <person name="Wittwer M."/>
        </authorList>
    </citation>
    <scope>NUCLEOTIDE SEQUENCE [LARGE SCALE GENOMIC DNA]</scope>
    <source>
        <strain evidence="7 8">ATCC 30569</strain>
    </source>
</reference>
<dbReference type="InterPro" id="IPR001131">
    <property type="entry name" value="Peptidase_M24B_aminopep-P_CS"/>
</dbReference>
<accession>A0AA88KM29</accession>
<keyword evidence="8" id="KW-1185">Reference proteome</keyword>
<dbReference type="EMBL" id="PYSW02000017">
    <property type="protein sequence ID" value="KAG2386006.1"/>
    <property type="molecule type" value="Genomic_DNA"/>
</dbReference>
<dbReference type="SUPFAM" id="SSF55920">
    <property type="entry name" value="Creatinase/aminopeptidase"/>
    <property type="match status" value="1"/>
</dbReference>
<dbReference type="InterPro" id="IPR007865">
    <property type="entry name" value="Aminopep_P_N"/>
</dbReference>
<dbReference type="Proteomes" id="UP000816034">
    <property type="component" value="Unassembled WGS sequence"/>
</dbReference>
<keyword evidence="3" id="KW-0378">Hydrolase</keyword>
<dbReference type="PANTHER" id="PTHR43226">
    <property type="entry name" value="XAA-PRO AMINOPEPTIDASE 3"/>
    <property type="match status" value="1"/>
</dbReference>
<evidence type="ECO:0000256" key="3">
    <source>
        <dbReference type="ARBA" id="ARBA00022801"/>
    </source>
</evidence>
<feature type="domain" description="Aminopeptidase P N-terminal" evidence="6">
    <location>
        <begin position="5"/>
        <end position="149"/>
    </location>
</feature>
<dbReference type="Gene3D" id="3.90.230.10">
    <property type="entry name" value="Creatinase/methionine aminopeptidase superfamily"/>
    <property type="match status" value="1"/>
</dbReference>
<dbReference type="InterPro" id="IPR000994">
    <property type="entry name" value="Pept_M24"/>
</dbReference>
<dbReference type="Pfam" id="PF00557">
    <property type="entry name" value="Peptidase_M24"/>
    <property type="match status" value="1"/>
</dbReference>
<name>A0AA88KM29_NAELO</name>
<proteinExistence type="inferred from homology"/>
<evidence type="ECO:0000256" key="1">
    <source>
        <dbReference type="ARBA" id="ARBA00001936"/>
    </source>
</evidence>
<dbReference type="InterPro" id="IPR052433">
    <property type="entry name" value="X-Pro_dipept-like"/>
</dbReference>
<keyword evidence="2 5" id="KW-0479">Metal-binding</keyword>
<dbReference type="AlphaFoldDB" id="A0AA88KM29"/>
<dbReference type="GO" id="GO:0070006">
    <property type="term" value="F:metalloaminopeptidase activity"/>
    <property type="evidence" value="ECO:0007669"/>
    <property type="project" value="InterPro"/>
</dbReference>
<evidence type="ECO:0000256" key="5">
    <source>
        <dbReference type="RuleBase" id="RU000590"/>
    </source>
</evidence>
<gene>
    <name evidence="7" type="ORF">C9374_003155</name>
</gene>
<dbReference type="Pfam" id="PF05195">
    <property type="entry name" value="AMP_N"/>
    <property type="match status" value="1"/>
</dbReference>
<evidence type="ECO:0000259" key="6">
    <source>
        <dbReference type="SMART" id="SM01011"/>
    </source>
</evidence>
<evidence type="ECO:0000256" key="2">
    <source>
        <dbReference type="ARBA" id="ARBA00022723"/>
    </source>
</evidence>
<dbReference type="SMART" id="SM01011">
    <property type="entry name" value="AMP_N"/>
    <property type="match status" value="1"/>
</dbReference>
<evidence type="ECO:0000313" key="8">
    <source>
        <dbReference type="Proteomes" id="UP000816034"/>
    </source>
</evidence>
<dbReference type="InterPro" id="IPR029149">
    <property type="entry name" value="Creatin/AminoP/Spt16_N"/>
</dbReference>
<dbReference type="GO" id="GO:0030145">
    <property type="term" value="F:manganese ion binding"/>
    <property type="evidence" value="ECO:0007669"/>
    <property type="project" value="InterPro"/>
</dbReference>
<comment type="similarity">
    <text evidence="5">Belongs to the peptidase M24B family.</text>
</comment>
<dbReference type="InterPro" id="IPR036005">
    <property type="entry name" value="Creatinase/aminopeptidase-like"/>
</dbReference>
<dbReference type="PANTHER" id="PTHR43226:SF1">
    <property type="entry name" value="XAA-PRO DIPEPTIDASE"/>
    <property type="match status" value="1"/>
</dbReference>
<evidence type="ECO:0000256" key="4">
    <source>
        <dbReference type="ARBA" id="ARBA00023211"/>
    </source>
</evidence>
<dbReference type="RefSeq" id="XP_044549999.1">
    <property type="nucleotide sequence ID" value="XM_044692652.1"/>
</dbReference>
<dbReference type="GO" id="GO:0006508">
    <property type="term" value="P:proteolysis"/>
    <property type="evidence" value="ECO:0007669"/>
    <property type="project" value="TreeGrafter"/>
</dbReference>
<evidence type="ECO:0000313" key="7">
    <source>
        <dbReference type="EMBL" id="KAG2386006.1"/>
    </source>
</evidence>
<keyword evidence="4" id="KW-0464">Manganese</keyword>
<protein>
    <recommendedName>
        <fullName evidence="6">Aminopeptidase P N-terminal domain-containing protein</fullName>
    </recommendedName>
</protein>
<dbReference type="Gene3D" id="3.40.350.10">
    <property type="entry name" value="Creatinase/prolidase N-terminal domain"/>
    <property type="match status" value="1"/>
</dbReference>
<comment type="cofactor">
    <cofactor evidence="1">
        <name>Mn(2+)</name>
        <dbReference type="ChEBI" id="CHEBI:29035"/>
    </cofactor>
</comment>
<dbReference type="FunFam" id="3.90.230.10:FF:000002">
    <property type="entry name" value="Xaa-Pro aminopeptidase 3"/>
    <property type="match status" value="1"/>
</dbReference>